<dbReference type="AlphaFoldDB" id="A0A0L8BT22"/>
<accession>A0A0L8BT22</accession>
<evidence type="ECO:0000313" key="2">
    <source>
        <dbReference type="Proteomes" id="UP000037425"/>
    </source>
</evidence>
<reference evidence="2" key="1">
    <citation type="submission" date="2015-07" db="EMBL/GenBank/DDBJ databases">
        <title>Whole genome sequence of an Ensifer adhaerens strain isolated from a cave pool in the Wind Cave National Park.</title>
        <authorList>
            <person name="Eng W.W.H."/>
            <person name="Gan H.M."/>
            <person name="Barton H.A."/>
            <person name="Savka M.A."/>
        </authorList>
    </citation>
    <scope>NUCLEOTIDE SEQUENCE [LARGE SCALE GENOMIC DNA]</scope>
    <source>
        <strain evidence="2">SD006</strain>
    </source>
</reference>
<gene>
    <name evidence="1" type="ORF">AC244_16085</name>
</gene>
<sequence length="129" mass="13675">MKTIKAEIIHAGPRAVAVPIVGGSLTVWPQDKLAGVDILPVSKEREELYKTKGVTFVFGRASSPRKAGGSAQPVNLAALEKVLADAKSAYELAHQAASKDEATDSDHQALQQAIDAVEDAEESLEQAKK</sequence>
<proteinExistence type="predicted"/>
<organism evidence="1 2">
    <name type="scientific">Ensifer adhaerens</name>
    <name type="common">Sinorhizobium morelense</name>
    <dbReference type="NCBI Taxonomy" id="106592"/>
    <lineage>
        <taxon>Bacteria</taxon>
        <taxon>Pseudomonadati</taxon>
        <taxon>Pseudomonadota</taxon>
        <taxon>Alphaproteobacteria</taxon>
        <taxon>Hyphomicrobiales</taxon>
        <taxon>Rhizobiaceae</taxon>
        <taxon>Sinorhizobium/Ensifer group</taxon>
        <taxon>Ensifer</taxon>
    </lineage>
</organism>
<dbReference type="Proteomes" id="UP000037425">
    <property type="component" value="Unassembled WGS sequence"/>
</dbReference>
<dbReference type="RefSeq" id="WP_053249806.1">
    <property type="nucleotide sequence ID" value="NZ_LGAP01000009.1"/>
</dbReference>
<protein>
    <submittedName>
        <fullName evidence="1">Uncharacterized protein</fullName>
    </submittedName>
</protein>
<dbReference type="PATRIC" id="fig|106592.7.peg.7531"/>
<name>A0A0L8BT22_ENSAD</name>
<dbReference type="EMBL" id="LGAP01000009">
    <property type="protein sequence ID" value="KOF17881.1"/>
    <property type="molecule type" value="Genomic_DNA"/>
</dbReference>
<comment type="caution">
    <text evidence="1">The sequence shown here is derived from an EMBL/GenBank/DDBJ whole genome shotgun (WGS) entry which is preliminary data.</text>
</comment>
<evidence type="ECO:0000313" key="1">
    <source>
        <dbReference type="EMBL" id="KOF17881.1"/>
    </source>
</evidence>